<accession>E3HBC8</accession>
<dbReference type="Proteomes" id="UP000006875">
    <property type="component" value="Plasmid pILYOP01"/>
</dbReference>
<keyword evidence="2" id="KW-1185">Reference proteome</keyword>
<proteinExistence type="predicted"/>
<protein>
    <submittedName>
        <fullName evidence="1">Uncharacterized protein</fullName>
    </submittedName>
</protein>
<evidence type="ECO:0000313" key="1">
    <source>
        <dbReference type="EMBL" id="ADO83743.1"/>
    </source>
</evidence>
<organism evidence="1 2">
    <name type="scientific">Ilyobacter polytropus (strain ATCC 51220 / DSM 2926 / LMG 16218 / CuHBu1)</name>
    <dbReference type="NCBI Taxonomy" id="572544"/>
    <lineage>
        <taxon>Bacteria</taxon>
        <taxon>Fusobacteriati</taxon>
        <taxon>Fusobacteriota</taxon>
        <taxon>Fusobacteriia</taxon>
        <taxon>Fusobacteriales</taxon>
        <taxon>Fusobacteriaceae</taxon>
        <taxon>Ilyobacter</taxon>
    </lineage>
</organism>
<evidence type="ECO:0000313" key="2">
    <source>
        <dbReference type="Proteomes" id="UP000006875"/>
    </source>
</evidence>
<dbReference type="HOGENOM" id="CLU_1413468_0_0_0"/>
<geneLocation type="plasmid" evidence="1 2">
    <name>pILYOP01</name>
</geneLocation>
<reference evidence="1 2" key="1">
    <citation type="journal article" date="2010" name="Stand. Genomic Sci.">
        <title>Complete genome sequence of Ilyobacter polytropus type strain (CuHbu1).</title>
        <authorList>
            <person name="Sikorski J."/>
            <person name="Chertkov O."/>
            <person name="Lapidus A."/>
            <person name="Nolan M."/>
            <person name="Lucas S."/>
            <person name="Del Rio T.G."/>
            <person name="Tice H."/>
            <person name="Cheng J.F."/>
            <person name="Tapia R."/>
            <person name="Han C."/>
            <person name="Goodwin L."/>
            <person name="Pitluck S."/>
            <person name="Liolios K."/>
            <person name="Ivanova N."/>
            <person name="Mavromatis K."/>
            <person name="Mikhailova N."/>
            <person name="Pati A."/>
            <person name="Chen A."/>
            <person name="Palaniappan K."/>
            <person name="Land M."/>
            <person name="Hauser L."/>
            <person name="Chang Y.J."/>
            <person name="Jeffries C.D."/>
            <person name="Brambilla E."/>
            <person name="Yasawong M."/>
            <person name="Rohde M."/>
            <person name="Pukall R."/>
            <person name="Spring S."/>
            <person name="Goker M."/>
            <person name="Woyke T."/>
            <person name="Bristow J."/>
            <person name="Eisen J.A."/>
            <person name="Markowitz V."/>
            <person name="Hugenholtz P."/>
            <person name="Kyrpides N.C."/>
            <person name="Klenk H.P."/>
        </authorList>
    </citation>
    <scope>NUCLEOTIDE SEQUENCE [LARGE SCALE GENOMIC DNA]</scope>
    <source>
        <strain evidence="2">ATCC 51220 / DSM 2926 / LMG 16218 / CuHBu1</strain>
        <plasmid evidence="2">pILYOP01</plasmid>
    </source>
</reference>
<dbReference type="EMBL" id="CP002282">
    <property type="protein sequence ID" value="ADO83743.1"/>
    <property type="molecule type" value="Genomic_DNA"/>
</dbReference>
<name>E3HBC8_ILYPC</name>
<dbReference type="AlphaFoldDB" id="E3HBC8"/>
<gene>
    <name evidence="1" type="ordered locus">Ilyop_1972</name>
</gene>
<keyword evidence="1" id="KW-0614">Plasmid</keyword>
<sequence length="192" mass="23092">MRYIQFQKSEKIDITYTKKKGIIPCKKKREAFHIEKGKKELFEIPLTTKNSFPLDRAFITNYDSQGDLLDSKITIQHYDIKNDTNFNIYISYERDRGVFRRNKGNHNKWWKIKIHEAKETWEDIRVLPDYETKAIDRESQEIEKMLINNKKETRQIIVDFLNAHKYTKVTVKKDNIKLMSTPKEKGGELWKF</sequence>
<dbReference type="KEGG" id="ipo:Ilyop_1972"/>
<dbReference type="RefSeq" id="WP_013388405.1">
    <property type="nucleotide sequence ID" value="NC_014633.1"/>
</dbReference>